<accession>A0ACC1I1Q1</accession>
<comment type="caution">
    <text evidence="1">The sequence shown here is derived from an EMBL/GenBank/DDBJ whole genome shotgun (WGS) entry which is preliminary data.</text>
</comment>
<feature type="non-terminal residue" evidence="1">
    <location>
        <position position="54"/>
    </location>
</feature>
<evidence type="ECO:0000313" key="1">
    <source>
        <dbReference type="EMBL" id="KAJ1883859.1"/>
    </source>
</evidence>
<dbReference type="Proteomes" id="UP001150581">
    <property type="component" value="Unassembled WGS sequence"/>
</dbReference>
<reference evidence="1" key="1">
    <citation type="submission" date="2022-07" db="EMBL/GenBank/DDBJ databases">
        <title>Phylogenomic reconstructions and comparative analyses of Kickxellomycotina fungi.</title>
        <authorList>
            <person name="Reynolds N.K."/>
            <person name="Stajich J.E."/>
            <person name="Barry K."/>
            <person name="Grigoriev I.V."/>
            <person name="Crous P."/>
            <person name="Smith M.E."/>
        </authorList>
    </citation>
    <scope>NUCLEOTIDE SEQUENCE</scope>
    <source>
        <strain evidence="1">Benny 63K</strain>
    </source>
</reference>
<proteinExistence type="predicted"/>
<gene>
    <name evidence="1" type="ORF">LPJ66_010892</name>
</gene>
<protein>
    <submittedName>
        <fullName evidence="1">Uncharacterized protein</fullName>
    </submittedName>
</protein>
<organism evidence="1 2">
    <name type="scientific">Kickxella alabastrina</name>
    <dbReference type="NCBI Taxonomy" id="61397"/>
    <lineage>
        <taxon>Eukaryota</taxon>
        <taxon>Fungi</taxon>
        <taxon>Fungi incertae sedis</taxon>
        <taxon>Zoopagomycota</taxon>
        <taxon>Kickxellomycotina</taxon>
        <taxon>Kickxellomycetes</taxon>
        <taxon>Kickxellales</taxon>
        <taxon>Kickxellaceae</taxon>
        <taxon>Kickxella</taxon>
    </lineage>
</organism>
<keyword evidence="2" id="KW-1185">Reference proteome</keyword>
<dbReference type="EMBL" id="JANBPG010003044">
    <property type="protein sequence ID" value="KAJ1883859.1"/>
    <property type="molecule type" value="Genomic_DNA"/>
</dbReference>
<name>A0ACC1I1Q1_9FUNG</name>
<feature type="non-terminal residue" evidence="1">
    <location>
        <position position="1"/>
    </location>
</feature>
<evidence type="ECO:0000313" key="2">
    <source>
        <dbReference type="Proteomes" id="UP001150581"/>
    </source>
</evidence>
<sequence length="54" mass="6342">RFVMMRRRREWFRSRSSSRRPSVTGITRRHGSRPATAASMRRRALRSPLLATAT</sequence>